<sequence length="145" mass="15960">MSTLVFLMGVLGGTNFLNSLYSNHGVQSNVTEEVNKEYREYEETYAQTIGTGENQDEEGSLYNEIVSRDYTGIEVVDQAVAGVLVVPKFVDLLTTPIQIIDSVVSGLENSPVGRYLPGFVWSGVRIGFYATLLYSVFSLIIGMRS</sequence>
<evidence type="ECO:0000313" key="3">
    <source>
        <dbReference type="Proteomes" id="UP000182573"/>
    </source>
</evidence>
<dbReference type="STRING" id="28442.SAMN05443574_14011"/>
<feature type="transmembrane region" description="Helical" evidence="1">
    <location>
        <begin position="119"/>
        <end position="141"/>
    </location>
</feature>
<evidence type="ECO:0000313" key="2">
    <source>
        <dbReference type="EMBL" id="SDX38266.1"/>
    </source>
</evidence>
<protein>
    <submittedName>
        <fullName evidence="2">Uncharacterized protein</fullName>
    </submittedName>
</protein>
<reference evidence="2 3" key="1">
    <citation type="submission" date="2016-10" db="EMBL/GenBank/DDBJ databases">
        <authorList>
            <person name="de Groot N.N."/>
        </authorList>
    </citation>
    <scope>NUCLEOTIDE SEQUENCE [LARGE SCALE GENOMIC DNA]</scope>
    <source>
        <strain evidence="2 3">DSM 3756</strain>
    </source>
</reference>
<proteinExistence type="predicted"/>
<accession>A0A1H3B8K3</accession>
<gene>
    <name evidence="2" type="ORF">SAMN05443574_14011</name>
</gene>
<dbReference type="Proteomes" id="UP000182573">
    <property type="component" value="Unassembled WGS sequence"/>
</dbReference>
<name>A0A1H3B8K3_HALVA</name>
<keyword evidence="1" id="KW-0472">Membrane</keyword>
<keyword evidence="1" id="KW-1133">Transmembrane helix</keyword>
<evidence type="ECO:0000256" key="1">
    <source>
        <dbReference type="SAM" id="Phobius"/>
    </source>
</evidence>
<keyword evidence="1" id="KW-0812">Transmembrane</keyword>
<organism evidence="2 3">
    <name type="scientific">Haloarcula vallismortis</name>
    <name type="common">Halobacterium vallismortis</name>
    <dbReference type="NCBI Taxonomy" id="28442"/>
    <lineage>
        <taxon>Archaea</taxon>
        <taxon>Methanobacteriati</taxon>
        <taxon>Methanobacteriota</taxon>
        <taxon>Stenosarchaea group</taxon>
        <taxon>Halobacteria</taxon>
        <taxon>Halobacteriales</taxon>
        <taxon>Haloarculaceae</taxon>
        <taxon>Haloarcula</taxon>
    </lineage>
</organism>
<dbReference type="AlphaFoldDB" id="A0A1H3B8K3"/>
<dbReference type="EMBL" id="FNOF01000040">
    <property type="protein sequence ID" value="SDX38266.1"/>
    <property type="molecule type" value="Genomic_DNA"/>
</dbReference>